<gene>
    <name evidence="1" type="primary">Hypp5641</name>
    <name evidence="1" type="ORF">BLAG_LOCUS3271</name>
</gene>
<name>A0A8J9YS97_BRALA</name>
<keyword evidence="2" id="KW-1185">Reference proteome</keyword>
<accession>A0A8J9YS97</accession>
<dbReference type="InterPro" id="IPR029063">
    <property type="entry name" value="SAM-dependent_MTases_sf"/>
</dbReference>
<reference evidence="1" key="1">
    <citation type="submission" date="2022-01" db="EMBL/GenBank/DDBJ databases">
        <authorList>
            <person name="Braso-Vives M."/>
        </authorList>
    </citation>
    <scope>NUCLEOTIDE SEQUENCE</scope>
</reference>
<dbReference type="OrthoDB" id="10015857at2759"/>
<dbReference type="Proteomes" id="UP000838412">
    <property type="component" value="Chromosome 10"/>
</dbReference>
<dbReference type="AlphaFoldDB" id="A0A8J9YS97"/>
<protein>
    <submittedName>
        <fullName evidence="1">Hypp5641 protein</fullName>
    </submittedName>
</protein>
<evidence type="ECO:0000313" key="2">
    <source>
        <dbReference type="Proteomes" id="UP000838412"/>
    </source>
</evidence>
<dbReference type="SUPFAM" id="SSF53335">
    <property type="entry name" value="S-adenosyl-L-methionine-dependent methyltransferases"/>
    <property type="match status" value="1"/>
</dbReference>
<evidence type="ECO:0000313" key="1">
    <source>
        <dbReference type="EMBL" id="CAH1238819.1"/>
    </source>
</evidence>
<sequence length="341" mass="39442">MAAAMSTRSPRRRVDSPESPRLLSVISEEYRNRLRIPSYDEAEKFSFGPVYEDGIFETIHKYLELDTHHRVAYIGDPVGSLAQKIQNHFCLTQPVVVVAPGKVHYEPTPDLRRLLPIEIQNVGAEQYFREAAKDFPSVYSAAPFDRIIMFDAIEHIQNLRETIGYILKTLHEFGKVLVIHRPGPMNTLPYFTDLSNRVRELDVPYINILQDIQSCKADVEWELEQLPVVIPKLKWLSMLKEKFPPQVRVMSDYEVSNGIRELSEGMLKYHGETLEFIDRLMFITISHPLFDTNYPSMQRAGGSAIVPFPGMEELQFQMPLTEDLKKFLVKPPPEERVKRLR</sequence>
<organism evidence="1 2">
    <name type="scientific">Branchiostoma lanceolatum</name>
    <name type="common">Common lancelet</name>
    <name type="synonym">Amphioxus lanceolatum</name>
    <dbReference type="NCBI Taxonomy" id="7740"/>
    <lineage>
        <taxon>Eukaryota</taxon>
        <taxon>Metazoa</taxon>
        <taxon>Chordata</taxon>
        <taxon>Cephalochordata</taxon>
        <taxon>Leptocardii</taxon>
        <taxon>Amphioxiformes</taxon>
        <taxon>Branchiostomatidae</taxon>
        <taxon>Branchiostoma</taxon>
    </lineage>
</organism>
<proteinExistence type="predicted"/>
<dbReference type="Gene3D" id="3.40.50.150">
    <property type="entry name" value="Vaccinia Virus protein VP39"/>
    <property type="match status" value="1"/>
</dbReference>
<dbReference type="EMBL" id="OV696695">
    <property type="protein sequence ID" value="CAH1238819.1"/>
    <property type="molecule type" value="Genomic_DNA"/>
</dbReference>